<organism evidence="1 2">
    <name type="scientific">Asticcacaulis excentricus (strain ATCC 15261 / DSM 4724 / KCTC 12464 / NCIMB 9791 / VKM B-1370 / CB 48)</name>
    <dbReference type="NCBI Taxonomy" id="573065"/>
    <lineage>
        <taxon>Bacteria</taxon>
        <taxon>Pseudomonadati</taxon>
        <taxon>Pseudomonadota</taxon>
        <taxon>Alphaproteobacteria</taxon>
        <taxon>Caulobacterales</taxon>
        <taxon>Caulobacteraceae</taxon>
        <taxon>Asticcacaulis</taxon>
    </lineage>
</organism>
<keyword evidence="2" id="KW-1185">Reference proteome</keyword>
<accession>E8RS46</accession>
<evidence type="ECO:0000313" key="2">
    <source>
        <dbReference type="Proteomes" id="UP000001492"/>
    </source>
</evidence>
<protein>
    <submittedName>
        <fullName evidence="1">Uncharacterized protein</fullName>
    </submittedName>
</protein>
<dbReference type="HOGENOM" id="CLU_182009_0_0_5"/>
<name>E8RS46_ASTEC</name>
<reference evidence="2" key="1">
    <citation type="submission" date="2010-12" db="EMBL/GenBank/DDBJ databases">
        <title>Complete sequence of chromosome 2 of Asticcacaulis excentricus CB 48.</title>
        <authorList>
            <consortium name="US DOE Joint Genome Institute"/>
            <person name="Lucas S."/>
            <person name="Copeland A."/>
            <person name="Lapidus A."/>
            <person name="Cheng J.-F."/>
            <person name="Bruce D."/>
            <person name="Goodwin L."/>
            <person name="Pitluck S."/>
            <person name="Teshima H."/>
            <person name="Davenport K."/>
            <person name="Detter J.C."/>
            <person name="Han C."/>
            <person name="Tapia R."/>
            <person name="Land M."/>
            <person name="Hauser L."/>
            <person name="Jeffries C."/>
            <person name="Kyrpides N."/>
            <person name="Ivanova N."/>
            <person name="Ovchinnikova G."/>
            <person name="Brun Y.V."/>
            <person name="Woyke T."/>
        </authorList>
    </citation>
    <scope>NUCLEOTIDE SEQUENCE [LARGE SCALE GENOMIC DNA]</scope>
    <source>
        <strain evidence="2">ATCC 15261 / DSM 4724 / KCTC 12464 / NCIMB 9791 / VKM B-1370 / CB 48</strain>
    </source>
</reference>
<evidence type="ECO:0000313" key="1">
    <source>
        <dbReference type="EMBL" id="ADU14317.1"/>
    </source>
</evidence>
<gene>
    <name evidence="1" type="ordered locus">Astex_2675</name>
</gene>
<sequence length="98" mass="10844">MVKLVAAPLHMWHSVNRKAASMTMLTRVKEVTLQALREAIGSGDPGDYSCPFDGHSDLLTWSRQARELDQFAQGRGYRSRAHPSALGANLVDLIVVRI</sequence>
<dbReference type="AlphaFoldDB" id="E8RS46"/>
<dbReference type="Proteomes" id="UP000001492">
    <property type="component" value="Chromosome 2"/>
</dbReference>
<dbReference type="EMBL" id="CP002396">
    <property type="protein sequence ID" value="ADU14317.1"/>
    <property type="molecule type" value="Genomic_DNA"/>
</dbReference>
<dbReference type="STRING" id="573065.Astex_2675"/>
<dbReference type="KEGG" id="aex:Astex_2675"/>
<proteinExistence type="predicted"/>